<keyword evidence="1" id="KW-1133">Transmembrane helix</keyword>
<evidence type="ECO:0000256" key="1">
    <source>
        <dbReference type="SAM" id="Phobius"/>
    </source>
</evidence>
<evidence type="ECO:0000313" key="3">
    <source>
        <dbReference type="Proteomes" id="UP000280834"/>
    </source>
</evidence>
<name>A0A3P7V217_9BILA</name>
<dbReference type="AlphaFoldDB" id="A0A3P7V217"/>
<feature type="transmembrane region" description="Helical" evidence="1">
    <location>
        <begin position="169"/>
        <end position="188"/>
    </location>
</feature>
<evidence type="ECO:0000313" key="2">
    <source>
        <dbReference type="EMBL" id="VDO41501.1"/>
    </source>
</evidence>
<keyword evidence="1" id="KW-0812">Transmembrane</keyword>
<reference evidence="2 3" key="1">
    <citation type="submission" date="2018-11" db="EMBL/GenBank/DDBJ databases">
        <authorList>
            <consortium name="Pathogen Informatics"/>
        </authorList>
    </citation>
    <scope>NUCLEOTIDE SEQUENCE [LARGE SCALE GENOMIC DNA]</scope>
</reference>
<dbReference type="Proteomes" id="UP000280834">
    <property type="component" value="Unassembled WGS sequence"/>
</dbReference>
<protein>
    <submittedName>
        <fullName evidence="2">Uncharacterized protein</fullName>
    </submittedName>
</protein>
<dbReference type="EMBL" id="UZAG01018903">
    <property type="protein sequence ID" value="VDO41501.1"/>
    <property type="molecule type" value="Genomic_DNA"/>
</dbReference>
<dbReference type="Gene3D" id="1.10.20.10">
    <property type="entry name" value="Histone, subunit A"/>
    <property type="match status" value="1"/>
</dbReference>
<organism evidence="2 3">
    <name type="scientific">Brugia timori</name>
    <dbReference type="NCBI Taxonomy" id="42155"/>
    <lineage>
        <taxon>Eukaryota</taxon>
        <taxon>Metazoa</taxon>
        <taxon>Ecdysozoa</taxon>
        <taxon>Nematoda</taxon>
        <taxon>Chromadorea</taxon>
        <taxon>Rhabditida</taxon>
        <taxon>Spirurina</taxon>
        <taxon>Spiruromorpha</taxon>
        <taxon>Filarioidea</taxon>
        <taxon>Onchocercidae</taxon>
        <taxon>Brugia</taxon>
    </lineage>
</organism>
<gene>
    <name evidence="2" type="ORF">BTMF_LOCUS12126</name>
</gene>
<keyword evidence="1" id="KW-0472">Membrane</keyword>
<proteinExistence type="predicted"/>
<dbReference type="SUPFAM" id="SSF47113">
    <property type="entry name" value="Histone-fold"/>
    <property type="match status" value="1"/>
</dbReference>
<dbReference type="GO" id="GO:0046982">
    <property type="term" value="F:protein heterodimerization activity"/>
    <property type="evidence" value="ECO:0007669"/>
    <property type="project" value="InterPro"/>
</dbReference>
<feature type="non-terminal residue" evidence="2">
    <location>
        <position position="199"/>
    </location>
</feature>
<keyword evidence="3" id="KW-1185">Reference proteome</keyword>
<sequence>MNYWNIIHRQSRTWNEICVPLCRQACSIGLCRETSLFVRAAVINVFCAASDCADVLFQFQNTPEALHRIPRELLGYKLDEEVMLYLLSVIEYIAADILKWTGNYVKNIRKCDPTIGLQNLKIALSADTSLMELTEMLYNEEETSTAGILNDNVEDIVQEMSYDEVISKLHFSDFFCAFICYTYTYYVLSCMHQKRCKFR</sequence>
<dbReference type="InterPro" id="IPR009072">
    <property type="entry name" value="Histone-fold"/>
</dbReference>
<accession>A0A3P7V217</accession>